<evidence type="ECO:0000256" key="3">
    <source>
        <dbReference type="ARBA" id="ARBA00023163"/>
    </source>
</evidence>
<dbReference type="PROSITE" id="PS00041">
    <property type="entry name" value="HTH_ARAC_FAMILY_1"/>
    <property type="match status" value="1"/>
</dbReference>
<dbReference type="SMART" id="SM00342">
    <property type="entry name" value="HTH_ARAC"/>
    <property type="match status" value="1"/>
</dbReference>
<dbReference type="GO" id="GO:0003700">
    <property type="term" value="F:DNA-binding transcription factor activity"/>
    <property type="evidence" value="ECO:0007669"/>
    <property type="project" value="InterPro"/>
</dbReference>
<dbReference type="InterPro" id="IPR018060">
    <property type="entry name" value="HTH_AraC"/>
</dbReference>
<dbReference type="RefSeq" id="WP_130611403.1">
    <property type="nucleotide sequence ID" value="NZ_SGIU01000001.1"/>
</dbReference>
<dbReference type="SUPFAM" id="SSF46689">
    <property type="entry name" value="Homeodomain-like"/>
    <property type="match status" value="1"/>
</dbReference>
<keyword evidence="2" id="KW-0238">DNA-binding</keyword>
<reference evidence="6 7" key="1">
    <citation type="submission" date="2019-02" db="EMBL/GenBank/DDBJ databases">
        <title>Draft genome sequence of Muricauda sp. 176CP4-71.</title>
        <authorList>
            <person name="Park J.-S."/>
        </authorList>
    </citation>
    <scope>NUCLEOTIDE SEQUENCE [LARGE SCALE GENOMIC DNA]</scope>
    <source>
        <strain evidence="6 7">176CP4-71</strain>
    </source>
</reference>
<keyword evidence="4" id="KW-0812">Transmembrane</keyword>
<dbReference type="AlphaFoldDB" id="A0A4Q8QHN7"/>
<feature type="transmembrane region" description="Helical" evidence="4">
    <location>
        <begin position="274"/>
        <end position="297"/>
    </location>
</feature>
<name>A0A4Q8QHN7_9FLAO</name>
<proteinExistence type="predicted"/>
<feature type="transmembrane region" description="Helical" evidence="4">
    <location>
        <begin position="196"/>
        <end position="214"/>
    </location>
</feature>
<gene>
    <name evidence="6" type="ORF">EW142_06590</name>
</gene>
<dbReference type="GO" id="GO:0043565">
    <property type="term" value="F:sequence-specific DNA binding"/>
    <property type="evidence" value="ECO:0007669"/>
    <property type="project" value="InterPro"/>
</dbReference>
<dbReference type="Pfam" id="PF12833">
    <property type="entry name" value="HTH_18"/>
    <property type="match status" value="1"/>
</dbReference>
<evidence type="ECO:0000259" key="5">
    <source>
        <dbReference type="PROSITE" id="PS01124"/>
    </source>
</evidence>
<evidence type="ECO:0000313" key="7">
    <source>
        <dbReference type="Proteomes" id="UP000291981"/>
    </source>
</evidence>
<protein>
    <submittedName>
        <fullName evidence="6">AraC family transcriptional regulator</fullName>
    </submittedName>
</protein>
<dbReference type="Proteomes" id="UP000291981">
    <property type="component" value="Unassembled WGS sequence"/>
</dbReference>
<dbReference type="EMBL" id="SGIU01000001">
    <property type="protein sequence ID" value="TAI49464.1"/>
    <property type="molecule type" value="Genomic_DNA"/>
</dbReference>
<evidence type="ECO:0000256" key="4">
    <source>
        <dbReference type="SAM" id="Phobius"/>
    </source>
</evidence>
<evidence type="ECO:0000256" key="2">
    <source>
        <dbReference type="ARBA" id="ARBA00023125"/>
    </source>
</evidence>
<keyword evidence="1" id="KW-0805">Transcription regulation</keyword>
<accession>A0A4Q8QHN7</accession>
<dbReference type="InterPro" id="IPR009057">
    <property type="entry name" value="Homeodomain-like_sf"/>
</dbReference>
<dbReference type="PANTHER" id="PTHR43280:SF29">
    <property type="entry name" value="ARAC-FAMILY TRANSCRIPTIONAL REGULATOR"/>
    <property type="match status" value="1"/>
</dbReference>
<feature type="domain" description="HTH araC/xylS-type" evidence="5">
    <location>
        <begin position="400"/>
        <end position="503"/>
    </location>
</feature>
<feature type="transmembrane region" description="Helical" evidence="4">
    <location>
        <begin position="166"/>
        <end position="184"/>
    </location>
</feature>
<sequence length="509" mass="59291">MRRSTLILVLSLYCFCNSIYSHSPDEAKASPASIIVFQDSLKWADYYYNIHRYKKAIPLYEKNLQNPKIEKTRILKKLALSEAALKKPRKSTANLNQYLQLEFNPNFLLNEGFDPIRETAEFKRISNQIIPKVTTWSIVYLFVSIIGFYVVFLIAFNKKIYPASRVLIGLFLFIHSFFILHISINSAHYFFEYPHTYLMSTWGIFLYGPLLYFYLKKTSQKHKFKLLDSLHLLPSVLLMVYLTSEVYTMSGNSKVILMLERIQNGIGPQNSDRLTLFVVLKTISLTVYGFFIGRTYLTSKRKRLVDDKVLKWQKNVYHIHILYVLTYTAYGIVIINGFSNSWIFDTSAAAMALMVLFMGYSANIQPDVFNGVYAYKNNRLFPKYEKSGLTPSLSVELKESLLHLFAVEKIYRENNISLDKLAQRLNTTRHNASQVINEHFNLSFHEFVNLYRIKEAKELLLDHESNKLNIINIAYEVGYNNKVTFNKAFKRDTNLTPSEYQKTIVEASR</sequence>
<feature type="transmembrane region" description="Helical" evidence="4">
    <location>
        <begin position="133"/>
        <end position="154"/>
    </location>
</feature>
<dbReference type="OrthoDB" id="5492415at2"/>
<feature type="transmembrane region" description="Helical" evidence="4">
    <location>
        <begin position="317"/>
        <end position="335"/>
    </location>
</feature>
<keyword evidence="4" id="KW-0472">Membrane</keyword>
<comment type="caution">
    <text evidence="6">The sequence shown here is derived from an EMBL/GenBank/DDBJ whole genome shotgun (WGS) entry which is preliminary data.</text>
</comment>
<dbReference type="PROSITE" id="PS01124">
    <property type="entry name" value="HTH_ARAC_FAMILY_2"/>
    <property type="match status" value="1"/>
</dbReference>
<keyword evidence="3" id="KW-0804">Transcription</keyword>
<evidence type="ECO:0000313" key="6">
    <source>
        <dbReference type="EMBL" id="TAI49464.1"/>
    </source>
</evidence>
<keyword evidence="4" id="KW-1133">Transmembrane helix</keyword>
<dbReference type="Gene3D" id="1.10.10.60">
    <property type="entry name" value="Homeodomain-like"/>
    <property type="match status" value="2"/>
</dbReference>
<evidence type="ECO:0000256" key="1">
    <source>
        <dbReference type="ARBA" id="ARBA00023015"/>
    </source>
</evidence>
<dbReference type="PANTHER" id="PTHR43280">
    <property type="entry name" value="ARAC-FAMILY TRANSCRIPTIONAL REGULATOR"/>
    <property type="match status" value="1"/>
</dbReference>
<keyword evidence="7" id="KW-1185">Reference proteome</keyword>
<organism evidence="6 7">
    <name type="scientific">Flagellimonas allohymeniacidonis</name>
    <dbReference type="NCBI Taxonomy" id="2517819"/>
    <lineage>
        <taxon>Bacteria</taxon>
        <taxon>Pseudomonadati</taxon>
        <taxon>Bacteroidota</taxon>
        <taxon>Flavobacteriia</taxon>
        <taxon>Flavobacteriales</taxon>
        <taxon>Flavobacteriaceae</taxon>
        <taxon>Flagellimonas</taxon>
    </lineage>
</organism>
<dbReference type="InterPro" id="IPR018062">
    <property type="entry name" value="HTH_AraC-typ_CS"/>
</dbReference>
<feature type="transmembrane region" description="Helical" evidence="4">
    <location>
        <begin position="226"/>
        <end position="244"/>
    </location>
</feature>
<feature type="transmembrane region" description="Helical" evidence="4">
    <location>
        <begin position="341"/>
        <end position="360"/>
    </location>
</feature>